<dbReference type="AlphaFoldDB" id="A0AAD9LQL4"/>
<accession>A0AAD9LQL4</accession>
<protein>
    <submittedName>
        <fullName evidence="1">Uncharacterized protein</fullName>
    </submittedName>
</protein>
<keyword evidence="2" id="KW-1185">Reference proteome</keyword>
<sequence>MKGRVETLKRRNHMNLVREVACTPRKNRSMSECSSVSTASMSSKDTPWSLASRWILPRQCFEHINLLLV</sequence>
<reference evidence="1" key="1">
    <citation type="submission" date="2023-08" db="EMBL/GenBank/DDBJ databases">
        <title>Reference Genome Resource for the Citrus Pathogen Phytophthora citrophthora.</title>
        <authorList>
            <person name="Moller H."/>
            <person name="Coetzee B."/>
            <person name="Rose L.J."/>
            <person name="Van Niekerk J.M."/>
        </authorList>
    </citation>
    <scope>NUCLEOTIDE SEQUENCE</scope>
    <source>
        <strain evidence="1">STE-U-9442</strain>
    </source>
</reference>
<proteinExistence type="predicted"/>
<dbReference type="EMBL" id="JASMQC010000007">
    <property type="protein sequence ID" value="KAK1943807.1"/>
    <property type="molecule type" value="Genomic_DNA"/>
</dbReference>
<organism evidence="1 2">
    <name type="scientific">Phytophthora citrophthora</name>
    <dbReference type="NCBI Taxonomy" id="4793"/>
    <lineage>
        <taxon>Eukaryota</taxon>
        <taxon>Sar</taxon>
        <taxon>Stramenopiles</taxon>
        <taxon>Oomycota</taxon>
        <taxon>Peronosporomycetes</taxon>
        <taxon>Peronosporales</taxon>
        <taxon>Peronosporaceae</taxon>
        <taxon>Phytophthora</taxon>
    </lineage>
</organism>
<gene>
    <name evidence="1" type="ORF">P3T76_005203</name>
</gene>
<dbReference type="Proteomes" id="UP001259832">
    <property type="component" value="Unassembled WGS sequence"/>
</dbReference>
<name>A0AAD9LQL4_9STRA</name>
<comment type="caution">
    <text evidence="1">The sequence shown here is derived from an EMBL/GenBank/DDBJ whole genome shotgun (WGS) entry which is preliminary data.</text>
</comment>
<evidence type="ECO:0000313" key="1">
    <source>
        <dbReference type="EMBL" id="KAK1943807.1"/>
    </source>
</evidence>
<evidence type="ECO:0000313" key="2">
    <source>
        <dbReference type="Proteomes" id="UP001259832"/>
    </source>
</evidence>